<dbReference type="SUPFAM" id="SSF69819">
    <property type="entry name" value="MTH1598-like"/>
    <property type="match status" value="1"/>
</dbReference>
<gene>
    <name evidence="7" type="ORF">GPX89_06790</name>
</gene>
<accession>A0A7K1URJ4</accession>
<dbReference type="InterPro" id="IPR023572">
    <property type="entry name" value="Archease_dom"/>
</dbReference>
<evidence type="ECO:0000313" key="8">
    <source>
        <dbReference type="Proteomes" id="UP000466794"/>
    </source>
</evidence>
<evidence type="ECO:0000256" key="4">
    <source>
        <dbReference type="ARBA" id="ARBA00022837"/>
    </source>
</evidence>
<evidence type="ECO:0000256" key="2">
    <source>
        <dbReference type="ARBA" id="ARBA00022694"/>
    </source>
</evidence>
<proteinExistence type="inferred from homology"/>
<keyword evidence="8" id="KW-1185">Reference proteome</keyword>
<dbReference type="GO" id="GO:0046872">
    <property type="term" value="F:metal ion binding"/>
    <property type="evidence" value="ECO:0007669"/>
    <property type="project" value="UniProtKB-KW"/>
</dbReference>
<dbReference type="Pfam" id="PF01951">
    <property type="entry name" value="Archease"/>
    <property type="match status" value="1"/>
</dbReference>
<comment type="caution">
    <text evidence="7">The sequence shown here is derived from an EMBL/GenBank/DDBJ whole genome shotgun (WGS) entry which is preliminary data.</text>
</comment>
<dbReference type="InterPro" id="IPR036820">
    <property type="entry name" value="Archease_dom_sf"/>
</dbReference>
<keyword evidence="2" id="KW-0819">tRNA processing</keyword>
<feature type="compositionally biased region" description="Basic residues" evidence="5">
    <location>
        <begin position="31"/>
        <end position="41"/>
    </location>
</feature>
<organism evidence="7 8">
    <name type="scientific">Nocardia terrae</name>
    <dbReference type="NCBI Taxonomy" id="2675851"/>
    <lineage>
        <taxon>Bacteria</taxon>
        <taxon>Bacillati</taxon>
        <taxon>Actinomycetota</taxon>
        <taxon>Actinomycetes</taxon>
        <taxon>Mycobacteriales</taxon>
        <taxon>Nocardiaceae</taxon>
        <taxon>Nocardia</taxon>
    </lineage>
</organism>
<name>A0A7K1URJ4_9NOCA</name>
<evidence type="ECO:0000256" key="5">
    <source>
        <dbReference type="SAM" id="MobiDB-lite"/>
    </source>
</evidence>
<protein>
    <recommendedName>
        <fullName evidence="6">Archease domain-containing protein</fullName>
    </recommendedName>
</protein>
<keyword evidence="4" id="KW-0106">Calcium</keyword>
<keyword evidence="3" id="KW-0479">Metal-binding</keyword>
<dbReference type="AlphaFoldDB" id="A0A7K1URJ4"/>
<comment type="similarity">
    <text evidence="1">Belongs to the archease family.</text>
</comment>
<evidence type="ECO:0000256" key="1">
    <source>
        <dbReference type="ARBA" id="ARBA00007963"/>
    </source>
</evidence>
<feature type="domain" description="Archease" evidence="6">
    <location>
        <begin position="56"/>
        <end position="187"/>
    </location>
</feature>
<reference evidence="7 8" key="1">
    <citation type="submission" date="2019-12" db="EMBL/GenBank/DDBJ databases">
        <title>Nocardia sp. nov. ET3-3 isolated from soil.</title>
        <authorList>
            <person name="Kanchanasin P."/>
            <person name="Tanasupawat S."/>
            <person name="Yuki M."/>
            <person name="Kudo T."/>
        </authorList>
    </citation>
    <scope>NUCLEOTIDE SEQUENCE [LARGE SCALE GENOMIC DNA]</scope>
    <source>
        <strain evidence="7 8">ET3-3</strain>
    </source>
</reference>
<dbReference type="Proteomes" id="UP000466794">
    <property type="component" value="Unassembled WGS sequence"/>
</dbReference>
<evidence type="ECO:0000256" key="3">
    <source>
        <dbReference type="ARBA" id="ARBA00022723"/>
    </source>
</evidence>
<evidence type="ECO:0000259" key="6">
    <source>
        <dbReference type="Pfam" id="PF01951"/>
    </source>
</evidence>
<dbReference type="GO" id="GO:0008033">
    <property type="term" value="P:tRNA processing"/>
    <property type="evidence" value="ECO:0007669"/>
    <property type="project" value="UniProtKB-KW"/>
</dbReference>
<dbReference type="EMBL" id="WRPP01000001">
    <property type="protein sequence ID" value="MVU76951.1"/>
    <property type="molecule type" value="Genomic_DNA"/>
</dbReference>
<feature type="region of interest" description="Disordered" evidence="5">
    <location>
        <begin position="1"/>
        <end position="44"/>
    </location>
</feature>
<dbReference type="Gene3D" id="3.55.10.10">
    <property type="entry name" value="Archease domain"/>
    <property type="match status" value="1"/>
</dbReference>
<evidence type="ECO:0000313" key="7">
    <source>
        <dbReference type="EMBL" id="MVU76951.1"/>
    </source>
</evidence>
<sequence>MRDCTGGSPGRDASVRGTRHPAPGRGTGPRLVHHPPARRGRDRIGGAAVTAPEAGYRYIPRPDDLCVEAWAPTRERCLVQVIDAVVDSFIQRPRPEPSETIEWVMPRDRAENLMGTLLEAVDHQMEVYSRIPVTTTVERLDSGWRVRFELADLDRTTLCGAVPTAVTLHDIRIQSERDRWHCVVSVDS</sequence>